<protein>
    <submittedName>
        <fullName evidence="2">Uncharacterized protein</fullName>
    </submittedName>
</protein>
<keyword evidence="1" id="KW-1133">Transmembrane helix</keyword>
<evidence type="ECO:0000313" key="4">
    <source>
        <dbReference type="EMBL" id="KAA5465530.1"/>
    </source>
</evidence>
<dbReference type="Proteomes" id="UP000475905">
    <property type="component" value="Unassembled WGS sequence"/>
</dbReference>
<name>A0A174GAD1_9BACE</name>
<dbReference type="KEGG" id="bcac:CGC64_02880"/>
<proteinExistence type="predicted"/>
<dbReference type="RefSeq" id="WP_005676635.1">
    <property type="nucleotide sequence ID" value="NZ_CAXSJX010000004.1"/>
</dbReference>
<dbReference type="EMBL" id="CZAI01000001">
    <property type="protein sequence ID" value="CUO57860.1"/>
    <property type="molecule type" value="Genomic_DNA"/>
</dbReference>
<evidence type="ECO:0000313" key="3">
    <source>
        <dbReference type="EMBL" id="CUP44828.1"/>
    </source>
</evidence>
<evidence type="ECO:0000313" key="6">
    <source>
        <dbReference type="Proteomes" id="UP000095725"/>
    </source>
</evidence>
<reference evidence="5 6" key="1">
    <citation type="submission" date="2015-09" db="EMBL/GenBank/DDBJ databases">
        <authorList>
            <consortium name="Pathogen Informatics"/>
        </authorList>
    </citation>
    <scope>NUCLEOTIDE SEQUENCE [LARGE SCALE GENOMIC DNA]</scope>
    <source>
        <strain evidence="2 5">2789STDY5834880</strain>
        <strain evidence="3 6">2789STDY5834946</strain>
    </source>
</reference>
<dbReference type="Proteomes" id="UP000095657">
    <property type="component" value="Unassembled WGS sequence"/>
</dbReference>
<accession>A0A174GAD1</accession>
<keyword evidence="1" id="KW-0812">Transmembrane</keyword>
<dbReference type="EMBL" id="CZBL01000001">
    <property type="protein sequence ID" value="CUP44828.1"/>
    <property type="molecule type" value="Genomic_DNA"/>
</dbReference>
<evidence type="ECO:0000256" key="1">
    <source>
        <dbReference type="SAM" id="Phobius"/>
    </source>
</evidence>
<dbReference type="Proteomes" id="UP000095725">
    <property type="component" value="Unassembled WGS sequence"/>
</dbReference>
<dbReference type="STRING" id="47678.ERS852494_00234"/>
<dbReference type="AlphaFoldDB" id="A0A174GAD1"/>
<sequence>MNENIHPVSNNIFLDYMLLFKYEYMRVILIFSLFCILALNVMSKSHSSPERCDSVITVIDSLAFNYPVERISFMLDGKLVHHSVIFKEGRQLYKFVNGFMDPLDAIKHFGEKYRNGLLMYKKEESDESK</sequence>
<keyword evidence="1" id="KW-0472">Membrane</keyword>
<evidence type="ECO:0000313" key="5">
    <source>
        <dbReference type="Proteomes" id="UP000095657"/>
    </source>
</evidence>
<evidence type="ECO:0000313" key="2">
    <source>
        <dbReference type="EMBL" id="CUO57860.1"/>
    </source>
</evidence>
<reference evidence="4 7" key="2">
    <citation type="journal article" date="2019" name="Nat. Med.">
        <title>A library of human gut bacterial isolates paired with longitudinal multiomics data enables mechanistic microbiome research.</title>
        <authorList>
            <person name="Poyet M."/>
            <person name="Groussin M."/>
            <person name="Gibbons S.M."/>
            <person name="Avila-Pacheco J."/>
            <person name="Jiang X."/>
            <person name="Kearney S.M."/>
            <person name="Perrotta A.R."/>
            <person name="Berdy B."/>
            <person name="Zhao S."/>
            <person name="Lieberman T.D."/>
            <person name="Swanson P.K."/>
            <person name="Smith M."/>
            <person name="Roesemann S."/>
            <person name="Alexander J.E."/>
            <person name="Rich S.A."/>
            <person name="Livny J."/>
            <person name="Vlamakis H."/>
            <person name="Clish C."/>
            <person name="Bullock K."/>
            <person name="Deik A."/>
            <person name="Scott J."/>
            <person name="Pierce K.A."/>
            <person name="Xavier R.J."/>
            <person name="Alm E.J."/>
        </authorList>
    </citation>
    <scope>NUCLEOTIDE SEQUENCE [LARGE SCALE GENOMIC DNA]</scope>
    <source>
        <strain evidence="4 7">BIOML-A31</strain>
    </source>
</reference>
<feature type="transmembrane region" description="Helical" evidence="1">
    <location>
        <begin position="24"/>
        <end position="42"/>
    </location>
</feature>
<evidence type="ECO:0000313" key="7">
    <source>
        <dbReference type="Proteomes" id="UP000475905"/>
    </source>
</evidence>
<organism evidence="2 5">
    <name type="scientific">Bacteroides caccae</name>
    <dbReference type="NCBI Taxonomy" id="47678"/>
    <lineage>
        <taxon>Bacteria</taxon>
        <taxon>Pseudomonadati</taxon>
        <taxon>Bacteroidota</taxon>
        <taxon>Bacteroidia</taxon>
        <taxon>Bacteroidales</taxon>
        <taxon>Bacteroidaceae</taxon>
        <taxon>Bacteroides</taxon>
    </lineage>
</organism>
<gene>
    <name evidence="2" type="ORF">ERS852494_00234</name>
    <name evidence="3" type="ORF">ERS852558_00238</name>
    <name evidence="4" type="ORF">F2Y36_04305</name>
</gene>
<dbReference type="EMBL" id="VVYP01000003">
    <property type="protein sequence ID" value="KAA5465530.1"/>
    <property type="molecule type" value="Genomic_DNA"/>
</dbReference>